<feature type="compositionally biased region" description="Polar residues" evidence="1">
    <location>
        <begin position="124"/>
        <end position="133"/>
    </location>
</feature>
<comment type="caution">
    <text evidence="2">The sequence shown here is derived from an EMBL/GenBank/DDBJ whole genome shotgun (WGS) entry which is preliminary data.</text>
</comment>
<organism evidence="2 3">
    <name type="scientific">Roridomyces roridus</name>
    <dbReference type="NCBI Taxonomy" id="1738132"/>
    <lineage>
        <taxon>Eukaryota</taxon>
        <taxon>Fungi</taxon>
        <taxon>Dikarya</taxon>
        <taxon>Basidiomycota</taxon>
        <taxon>Agaricomycotina</taxon>
        <taxon>Agaricomycetes</taxon>
        <taxon>Agaricomycetidae</taxon>
        <taxon>Agaricales</taxon>
        <taxon>Marasmiineae</taxon>
        <taxon>Mycenaceae</taxon>
        <taxon>Roridomyces</taxon>
    </lineage>
</organism>
<keyword evidence="3" id="KW-1185">Reference proteome</keyword>
<gene>
    <name evidence="2" type="ORF">FB45DRAFT_1038433</name>
</gene>
<feature type="compositionally biased region" description="Polar residues" evidence="1">
    <location>
        <begin position="146"/>
        <end position="157"/>
    </location>
</feature>
<proteinExistence type="predicted"/>
<evidence type="ECO:0000313" key="2">
    <source>
        <dbReference type="EMBL" id="KAJ7609968.1"/>
    </source>
</evidence>
<evidence type="ECO:0000256" key="1">
    <source>
        <dbReference type="SAM" id="MobiDB-lite"/>
    </source>
</evidence>
<sequence length="174" mass="18412">MLWGASSVGYLPFLLTLQDAIWGEFSPFELSKENAIRVSIDIGDTLEAVLTDQDASGLLDEDLSGTGEPLPSEDSATAPDFLDLPLPLPDPVSPSPTKRPAHHAFDPPSVDPTSSKCLEPPSHLVSTLGVSQPSKKHHWEAPIHSHGSNGSLPSMNSPPLGHPQPSHGSSQPLP</sequence>
<dbReference type="Proteomes" id="UP001221142">
    <property type="component" value="Unassembled WGS sequence"/>
</dbReference>
<protein>
    <submittedName>
        <fullName evidence="2">Uncharacterized protein</fullName>
    </submittedName>
</protein>
<reference evidence="2" key="1">
    <citation type="submission" date="2023-03" db="EMBL/GenBank/DDBJ databases">
        <title>Massive genome expansion in bonnet fungi (Mycena s.s.) driven by repeated elements and novel gene families across ecological guilds.</title>
        <authorList>
            <consortium name="Lawrence Berkeley National Laboratory"/>
            <person name="Harder C.B."/>
            <person name="Miyauchi S."/>
            <person name="Viragh M."/>
            <person name="Kuo A."/>
            <person name="Thoen E."/>
            <person name="Andreopoulos B."/>
            <person name="Lu D."/>
            <person name="Skrede I."/>
            <person name="Drula E."/>
            <person name="Henrissat B."/>
            <person name="Morin E."/>
            <person name="Kohler A."/>
            <person name="Barry K."/>
            <person name="LaButti K."/>
            <person name="Morin E."/>
            <person name="Salamov A."/>
            <person name="Lipzen A."/>
            <person name="Mereny Z."/>
            <person name="Hegedus B."/>
            <person name="Baldrian P."/>
            <person name="Stursova M."/>
            <person name="Weitz H."/>
            <person name="Taylor A."/>
            <person name="Grigoriev I.V."/>
            <person name="Nagy L.G."/>
            <person name="Martin F."/>
            <person name="Kauserud H."/>
        </authorList>
    </citation>
    <scope>NUCLEOTIDE SEQUENCE</scope>
    <source>
        <strain evidence="2">9284</strain>
    </source>
</reference>
<feature type="region of interest" description="Disordered" evidence="1">
    <location>
        <begin position="59"/>
        <end position="174"/>
    </location>
</feature>
<accession>A0AAD7B457</accession>
<evidence type="ECO:0000313" key="3">
    <source>
        <dbReference type="Proteomes" id="UP001221142"/>
    </source>
</evidence>
<name>A0AAD7B457_9AGAR</name>
<dbReference type="AlphaFoldDB" id="A0AAD7B457"/>
<dbReference type="EMBL" id="JARKIF010000037">
    <property type="protein sequence ID" value="KAJ7609968.1"/>
    <property type="molecule type" value="Genomic_DNA"/>
</dbReference>